<gene>
    <name evidence="1" type="ORF">BDR25DRAFT_174336</name>
</gene>
<feature type="non-terminal residue" evidence="1">
    <location>
        <position position="1"/>
    </location>
</feature>
<proteinExistence type="predicted"/>
<reference evidence="1" key="1">
    <citation type="journal article" date="2020" name="Stud. Mycol.">
        <title>101 Dothideomycetes genomes: a test case for predicting lifestyles and emergence of pathogens.</title>
        <authorList>
            <person name="Haridas S."/>
            <person name="Albert R."/>
            <person name="Binder M."/>
            <person name="Bloem J."/>
            <person name="Labutti K."/>
            <person name="Salamov A."/>
            <person name="Andreopoulos B."/>
            <person name="Baker S."/>
            <person name="Barry K."/>
            <person name="Bills G."/>
            <person name="Bluhm B."/>
            <person name="Cannon C."/>
            <person name="Castanera R."/>
            <person name="Culley D."/>
            <person name="Daum C."/>
            <person name="Ezra D."/>
            <person name="Gonzalez J."/>
            <person name="Henrissat B."/>
            <person name="Kuo A."/>
            <person name="Liang C."/>
            <person name="Lipzen A."/>
            <person name="Lutzoni F."/>
            <person name="Magnuson J."/>
            <person name="Mondo S."/>
            <person name="Nolan M."/>
            <person name="Ohm R."/>
            <person name="Pangilinan J."/>
            <person name="Park H.-J."/>
            <person name="Ramirez L."/>
            <person name="Alfaro M."/>
            <person name="Sun H."/>
            <person name="Tritt A."/>
            <person name="Yoshinaga Y."/>
            <person name="Zwiers L.-H."/>
            <person name="Turgeon B."/>
            <person name="Goodwin S."/>
            <person name="Spatafora J."/>
            <person name="Crous P."/>
            <person name="Grigoriev I."/>
        </authorList>
    </citation>
    <scope>NUCLEOTIDE SEQUENCE</scope>
    <source>
        <strain evidence="1">ATCC 200398</strain>
    </source>
</reference>
<feature type="non-terminal residue" evidence="1">
    <location>
        <position position="371"/>
    </location>
</feature>
<sequence>SLMDLPEELLSQVIINFNGIRAFETQAQAFKCKPCERSRQCENHQRQKTLHALSLTSRALKRISEPVLYSSFPGITTWNGLQRLRQFSAAIASRPHFAGYLQYVENRFSDYIGNSLYDDLEFYGAEEMVKEYFFKLGRLIESSPNIKHISVVSMEASDISLWKPLLWKNNGAPQITAHGLLKLETLCLQLNTNDYGMGEESSRFRHITNALASLPSLKQFSASGVVTPDDVTPLVGKCESLNTINVSECILDLEEIISLVSVCDNLKHLTVHWAYLNSQRFQLSDLYAALRKHKDSLEHLQLDTRNVRFRDSDFPLMPLGNLRDFKTLRSLVLCETSLLAPSRPLLEFPDVFFPMRMSEVLPPSLESLAIL</sequence>
<dbReference type="Proteomes" id="UP000799755">
    <property type="component" value="Unassembled WGS sequence"/>
</dbReference>
<evidence type="ECO:0000313" key="1">
    <source>
        <dbReference type="EMBL" id="KAF2463903.1"/>
    </source>
</evidence>
<accession>A0ACB6QAB9</accession>
<organism evidence="1 2">
    <name type="scientific">Lindgomyces ingoldianus</name>
    <dbReference type="NCBI Taxonomy" id="673940"/>
    <lineage>
        <taxon>Eukaryota</taxon>
        <taxon>Fungi</taxon>
        <taxon>Dikarya</taxon>
        <taxon>Ascomycota</taxon>
        <taxon>Pezizomycotina</taxon>
        <taxon>Dothideomycetes</taxon>
        <taxon>Pleosporomycetidae</taxon>
        <taxon>Pleosporales</taxon>
        <taxon>Lindgomycetaceae</taxon>
        <taxon>Lindgomyces</taxon>
    </lineage>
</organism>
<evidence type="ECO:0000313" key="2">
    <source>
        <dbReference type="Proteomes" id="UP000799755"/>
    </source>
</evidence>
<name>A0ACB6QAB9_9PLEO</name>
<protein>
    <submittedName>
        <fullName evidence="1">Uncharacterized protein</fullName>
    </submittedName>
</protein>
<keyword evidence="2" id="KW-1185">Reference proteome</keyword>
<dbReference type="EMBL" id="MU003544">
    <property type="protein sequence ID" value="KAF2463903.1"/>
    <property type="molecule type" value="Genomic_DNA"/>
</dbReference>
<comment type="caution">
    <text evidence="1">The sequence shown here is derived from an EMBL/GenBank/DDBJ whole genome shotgun (WGS) entry which is preliminary data.</text>
</comment>